<dbReference type="EMBL" id="GBXM01023223">
    <property type="protein sequence ID" value="JAH85354.1"/>
    <property type="molecule type" value="Transcribed_RNA"/>
</dbReference>
<feature type="transmembrane region" description="Helical" evidence="1">
    <location>
        <begin position="15"/>
        <end position="41"/>
    </location>
</feature>
<name>A0A0E9W4R5_ANGAN</name>
<keyword evidence="1" id="KW-0812">Transmembrane</keyword>
<proteinExistence type="predicted"/>
<organism evidence="2">
    <name type="scientific">Anguilla anguilla</name>
    <name type="common">European freshwater eel</name>
    <name type="synonym">Muraena anguilla</name>
    <dbReference type="NCBI Taxonomy" id="7936"/>
    <lineage>
        <taxon>Eukaryota</taxon>
        <taxon>Metazoa</taxon>
        <taxon>Chordata</taxon>
        <taxon>Craniata</taxon>
        <taxon>Vertebrata</taxon>
        <taxon>Euteleostomi</taxon>
        <taxon>Actinopterygii</taxon>
        <taxon>Neopterygii</taxon>
        <taxon>Teleostei</taxon>
        <taxon>Anguilliformes</taxon>
        <taxon>Anguillidae</taxon>
        <taxon>Anguilla</taxon>
    </lineage>
</organism>
<reference evidence="2" key="1">
    <citation type="submission" date="2014-11" db="EMBL/GenBank/DDBJ databases">
        <authorList>
            <person name="Amaro Gonzalez C."/>
        </authorList>
    </citation>
    <scope>NUCLEOTIDE SEQUENCE</scope>
</reference>
<evidence type="ECO:0000313" key="2">
    <source>
        <dbReference type="EMBL" id="JAH85354.1"/>
    </source>
</evidence>
<protein>
    <submittedName>
        <fullName evidence="2">Uncharacterized protein</fullName>
    </submittedName>
</protein>
<accession>A0A0E9W4R5</accession>
<keyword evidence="1" id="KW-0472">Membrane</keyword>
<dbReference type="AlphaFoldDB" id="A0A0E9W4R5"/>
<evidence type="ECO:0000256" key="1">
    <source>
        <dbReference type="SAM" id="Phobius"/>
    </source>
</evidence>
<reference evidence="2" key="2">
    <citation type="journal article" date="2015" name="Fish Shellfish Immunol.">
        <title>Early steps in the European eel (Anguilla anguilla)-Vibrio vulnificus interaction in the gills: Role of the RtxA13 toxin.</title>
        <authorList>
            <person name="Callol A."/>
            <person name="Pajuelo D."/>
            <person name="Ebbesson L."/>
            <person name="Teles M."/>
            <person name="MacKenzie S."/>
            <person name="Amaro C."/>
        </authorList>
    </citation>
    <scope>NUCLEOTIDE SEQUENCE</scope>
</reference>
<sequence>MTLHGNAGGHHCQSFQMFLIAILDTVSYIIYSAWYPLVIYFSKHSCQGQLF</sequence>
<keyword evidence="1" id="KW-1133">Transmembrane helix</keyword>